<proteinExistence type="predicted"/>
<dbReference type="STRING" id="551996.SAMN05192573_109168"/>
<gene>
    <name evidence="1" type="ORF">SAMN05192573_109168</name>
</gene>
<organism evidence="1 2">
    <name type="scientific">Mucilaginibacter gossypii</name>
    <dbReference type="NCBI Taxonomy" id="551996"/>
    <lineage>
        <taxon>Bacteria</taxon>
        <taxon>Pseudomonadati</taxon>
        <taxon>Bacteroidota</taxon>
        <taxon>Sphingobacteriia</taxon>
        <taxon>Sphingobacteriales</taxon>
        <taxon>Sphingobacteriaceae</taxon>
        <taxon>Mucilaginibacter</taxon>
    </lineage>
</organism>
<dbReference type="AlphaFoldDB" id="A0A1G8C8X1"/>
<sequence>MLSNSIKSNNGTVIASTISLMTLKSFNPVNQLNPGSIPLTQKHPESFFVLIANGDIYFAYL</sequence>
<dbReference type="EMBL" id="FNCG01000009">
    <property type="protein sequence ID" value="SDH41874.1"/>
    <property type="molecule type" value="Genomic_DNA"/>
</dbReference>
<protein>
    <submittedName>
        <fullName evidence="1">Uncharacterized protein</fullName>
    </submittedName>
</protein>
<reference evidence="2" key="1">
    <citation type="submission" date="2016-10" db="EMBL/GenBank/DDBJ databases">
        <authorList>
            <person name="Varghese N."/>
            <person name="Submissions S."/>
        </authorList>
    </citation>
    <scope>NUCLEOTIDE SEQUENCE [LARGE SCALE GENOMIC DNA]</scope>
    <source>
        <strain evidence="2">Gh-67</strain>
    </source>
</reference>
<dbReference type="Proteomes" id="UP000199705">
    <property type="component" value="Unassembled WGS sequence"/>
</dbReference>
<accession>A0A1G8C8X1</accession>
<name>A0A1G8C8X1_9SPHI</name>
<keyword evidence="2" id="KW-1185">Reference proteome</keyword>
<evidence type="ECO:0000313" key="1">
    <source>
        <dbReference type="EMBL" id="SDH41874.1"/>
    </source>
</evidence>
<evidence type="ECO:0000313" key="2">
    <source>
        <dbReference type="Proteomes" id="UP000199705"/>
    </source>
</evidence>